<comment type="caution">
    <text evidence="3">The sequence shown here is derived from an EMBL/GenBank/DDBJ whole genome shotgun (WGS) entry which is preliminary data.</text>
</comment>
<feature type="transmembrane region" description="Helical" evidence="2">
    <location>
        <begin position="72"/>
        <end position="92"/>
    </location>
</feature>
<dbReference type="Proteomes" id="UP000636709">
    <property type="component" value="Unassembled WGS sequence"/>
</dbReference>
<keyword evidence="2" id="KW-0812">Transmembrane</keyword>
<organism evidence="3 4">
    <name type="scientific">Digitaria exilis</name>
    <dbReference type="NCBI Taxonomy" id="1010633"/>
    <lineage>
        <taxon>Eukaryota</taxon>
        <taxon>Viridiplantae</taxon>
        <taxon>Streptophyta</taxon>
        <taxon>Embryophyta</taxon>
        <taxon>Tracheophyta</taxon>
        <taxon>Spermatophyta</taxon>
        <taxon>Magnoliopsida</taxon>
        <taxon>Liliopsida</taxon>
        <taxon>Poales</taxon>
        <taxon>Poaceae</taxon>
        <taxon>PACMAD clade</taxon>
        <taxon>Panicoideae</taxon>
        <taxon>Panicodae</taxon>
        <taxon>Paniceae</taxon>
        <taxon>Anthephorinae</taxon>
        <taxon>Digitaria</taxon>
    </lineage>
</organism>
<protein>
    <submittedName>
        <fullName evidence="3">Uncharacterized protein</fullName>
    </submittedName>
</protein>
<keyword evidence="4" id="KW-1185">Reference proteome</keyword>
<proteinExistence type="predicted"/>
<dbReference type="EMBL" id="JACEFO010001603">
    <property type="protein sequence ID" value="KAF8732874.1"/>
    <property type="molecule type" value="Genomic_DNA"/>
</dbReference>
<dbReference type="AlphaFoldDB" id="A0A835FB18"/>
<dbReference type="PANTHER" id="PTHR46610:SF19">
    <property type="entry name" value="OS06G0147400 PROTEIN"/>
    <property type="match status" value="1"/>
</dbReference>
<feature type="transmembrane region" description="Helical" evidence="2">
    <location>
        <begin position="133"/>
        <end position="156"/>
    </location>
</feature>
<sequence>MVQKPQFPNPKLAASAAGPMADTDDSASDLHHQQEPAAHVPDARRPSLAGVAILLGLSFNLALCIRRARDDLGAAAFVAFSHLNLFALVAAIRRFEDTPHGSAARGRARLAVWLTTTTLTAAFTWRVGAMLPFGLAVAAWVLAAVTVVVGFDMMFLPGGDK</sequence>
<keyword evidence="2" id="KW-0472">Membrane</keyword>
<evidence type="ECO:0000256" key="2">
    <source>
        <dbReference type="SAM" id="Phobius"/>
    </source>
</evidence>
<reference evidence="3" key="1">
    <citation type="submission" date="2020-07" db="EMBL/GenBank/DDBJ databases">
        <title>Genome sequence and genetic diversity analysis of an under-domesticated orphan crop, white fonio (Digitaria exilis).</title>
        <authorList>
            <person name="Bennetzen J.L."/>
            <person name="Chen S."/>
            <person name="Ma X."/>
            <person name="Wang X."/>
            <person name="Yssel A.E.J."/>
            <person name="Chaluvadi S.R."/>
            <person name="Johnson M."/>
            <person name="Gangashetty P."/>
            <person name="Hamidou F."/>
            <person name="Sanogo M.D."/>
            <person name="Zwaenepoel A."/>
            <person name="Wallace J."/>
            <person name="Van De Peer Y."/>
            <person name="Van Deynze A."/>
        </authorList>
    </citation>
    <scope>NUCLEOTIDE SEQUENCE</scope>
    <source>
        <tissue evidence="3">Leaves</tissue>
    </source>
</reference>
<feature type="transmembrane region" description="Helical" evidence="2">
    <location>
        <begin position="47"/>
        <end position="65"/>
    </location>
</feature>
<name>A0A835FB18_9POAL</name>
<dbReference type="PANTHER" id="PTHR46610">
    <property type="entry name" value="OS05G0181300 PROTEIN"/>
    <property type="match status" value="1"/>
</dbReference>
<gene>
    <name evidence="3" type="ORF">HU200_015222</name>
</gene>
<dbReference type="InterPro" id="IPR045501">
    <property type="entry name" value="DUF6490"/>
</dbReference>
<evidence type="ECO:0000313" key="4">
    <source>
        <dbReference type="Proteomes" id="UP000636709"/>
    </source>
</evidence>
<accession>A0A835FB18</accession>
<feature type="region of interest" description="Disordered" evidence="1">
    <location>
        <begin position="1"/>
        <end position="42"/>
    </location>
</feature>
<evidence type="ECO:0000256" key="1">
    <source>
        <dbReference type="SAM" id="MobiDB-lite"/>
    </source>
</evidence>
<keyword evidence="2" id="KW-1133">Transmembrane helix</keyword>
<evidence type="ECO:0000313" key="3">
    <source>
        <dbReference type="EMBL" id="KAF8732874.1"/>
    </source>
</evidence>
<dbReference type="Pfam" id="PF20100">
    <property type="entry name" value="DUF6490"/>
    <property type="match status" value="1"/>
</dbReference>